<dbReference type="PANTHER" id="PTHR46409:SF1">
    <property type="entry name" value="HTH PSQ-TYPE DOMAIN-CONTAINING PROTEIN"/>
    <property type="match status" value="1"/>
</dbReference>
<proteinExistence type="predicted"/>
<reference evidence="1 2" key="1">
    <citation type="journal article" date="2019" name="Sci. Rep.">
        <title>Orb-weaving spider Araneus ventricosus genome elucidates the spidroin gene catalogue.</title>
        <authorList>
            <person name="Kono N."/>
            <person name="Nakamura H."/>
            <person name="Ohtoshi R."/>
            <person name="Moran D.A.P."/>
            <person name="Shinohara A."/>
            <person name="Yoshida Y."/>
            <person name="Fujiwara M."/>
            <person name="Mori M."/>
            <person name="Tomita M."/>
            <person name="Arakawa K."/>
        </authorList>
    </citation>
    <scope>NUCLEOTIDE SEQUENCE [LARGE SCALE GENOMIC DNA]</scope>
</reference>
<sequence>MTGRVLEKIMDFGRKKKCLGASAICAHRDGWDHMTGGGTEKSTNHGFRELNFEAKDYTDIIIWEGTDVSITVPPVLRNVLNEELIDKLSLPDNTVPEWSFTAFPFHTLAVEQTVKLVTEAAFRVCGCDSMVL</sequence>
<organism evidence="1 2">
    <name type="scientific">Araneus ventricosus</name>
    <name type="common">Orbweaver spider</name>
    <name type="synonym">Epeira ventricosa</name>
    <dbReference type="NCBI Taxonomy" id="182803"/>
    <lineage>
        <taxon>Eukaryota</taxon>
        <taxon>Metazoa</taxon>
        <taxon>Ecdysozoa</taxon>
        <taxon>Arthropoda</taxon>
        <taxon>Chelicerata</taxon>
        <taxon>Arachnida</taxon>
        <taxon>Araneae</taxon>
        <taxon>Araneomorphae</taxon>
        <taxon>Entelegynae</taxon>
        <taxon>Araneoidea</taxon>
        <taxon>Araneidae</taxon>
        <taxon>Araneus</taxon>
    </lineage>
</organism>
<protein>
    <submittedName>
        <fullName evidence="1">Uncharacterized protein</fullName>
    </submittedName>
</protein>
<evidence type="ECO:0000313" key="1">
    <source>
        <dbReference type="EMBL" id="GBO00735.1"/>
    </source>
</evidence>
<accession>A0A4Y2TJA2</accession>
<dbReference type="Proteomes" id="UP000499080">
    <property type="component" value="Unassembled WGS sequence"/>
</dbReference>
<comment type="caution">
    <text evidence="1">The sequence shown here is derived from an EMBL/GenBank/DDBJ whole genome shotgun (WGS) entry which is preliminary data.</text>
</comment>
<dbReference type="EMBL" id="BGPR01029130">
    <property type="protein sequence ID" value="GBO00735.1"/>
    <property type="molecule type" value="Genomic_DNA"/>
</dbReference>
<keyword evidence="2" id="KW-1185">Reference proteome</keyword>
<dbReference type="PANTHER" id="PTHR46409">
    <property type="entry name" value="HTH PSQ-TYPE DOMAIN-CONTAINING PROTEIN"/>
    <property type="match status" value="1"/>
</dbReference>
<name>A0A4Y2TJA2_ARAVE</name>
<evidence type="ECO:0000313" key="2">
    <source>
        <dbReference type="Proteomes" id="UP000499080"/>
    </source>
</evidence>
<dbReference type="AlphaFoldDB" id="A0A4Y2TJA2"/>
<gene>
    <name evidence="1" type="ORF">AVEN_265108_1</name>
</gene>
<dbReference type="OrthoDB" id="8023395at2759"/>